<evidence type="ECO:0000256" key="5">
    <source>
        <dbReference type="ARBA" id="ARBA00047664"/>
    </source>
</evidence>
<comment type="function">
    <text evidence="6">Catalyzes the transfer of a formyl group from 10-formyltetrahydrofolate to 5-phospho-ribosyl-glycinamide (GAR), producing 5-phospho-ribosyl-N-formylglycinamide (FGAR) and tetrahydrofolate.</text>
</comment>
<dbReference type="GO" id="GO:0006189">
    <property type="term" value="P:'de novo' IMP biosynthetic process"/>
    <property type="evidence" value="ECO:0007669"/>
    <property type="project" value="UniProtKB-UniRule"/>
</dbReference>
<evidence type="ECO:0000256" key="3">
    <source>
        <dbReference type="ARBA" id="ARBA00022755"/>
    </source>
</evidence>
<evidence type="ECO:0000313" key="8">
    <source>
        <dbReference type="EMBL" id="SDJ77158.1"/>
    </source>
</evidence>
<keyword evidence="2 6" id="KW-0808">Transferase</keyword>
<organism evidence="8 9">
    <name type="scientific">Alkalibacterium thalassium</name>
    <dbReference type="NCBI Taxonomy" id="426701"/>
    <lineage>
        <taxon>Bacteria</taxon>
        <taxon>Bacillati</taxon>
        <taxon>Bacillota</taxon>
        <taxon>Bacilli</taxon>
        <taxon>Lactobacillales</taxon>
        <taxon>Carnobacteriaceae</taxon>
        <taxon>Alkalibacterium</taxon>
    </lineage>
</organism>
<evidence type="ECO:0000256" key="6">
    <source>
        <dbReference type="HAMAP-Rule" id="MF_01930"/>
    </source>
</evidence>
<dbReference type="Gene3D" id="3.40.50.170">
    <property type="entry name" value="Formyl transferase, N-terminal domain"/>
    <property type="match status" value="1"/>
</dbReference>
<dbReference type="Proteomes" id="UP000199433">
    <property type="component" value="Unassembled WGS sequence"/>
</dbReference>
<name>A0A1G8WFS9_9LACT</name>
<comment type="catalytic activity">
    <reaction evidence="5 6">
        <text>N(1)-(5-phospho-beta-D-ribosyl)glycinamide + (6R)-10-formyltetrahydrofolate = N(2)-formyl-N(1)-(5-phospho-beta-D-ribosyl)glycinamide + (6S)-5,6,7,8-tetrahydrofolate + H(+)</text>
        <dbReference type="Rhea" id="RHEA:15053"/>
        <dbReference type="ChEBI" id="CHEBI:15378"/>
        <dbReference type="ChEBI" id="CHEBI:57453"/>
        <dbReference type="ChEBI" id="CHEBI:143788"/>
        <dbReference type="ChEBI" id="CHEBI:147286"/>
        <dbReference type="ChEBI" id="CHEBI:195366"/>
        <dbReference type="EC" id="2.1.2.2"/>
    </reaction>
</comment>
<accession>A0A1G8WFS9</accession>
<dbReference type="EC" id="2.1.2.2" evidence="6"/>
<comment type="similarity">
    <text evidence="4 6">Belongs to the GART family.</text>
</comment>
<dbReference type="InterPro" id="IPR001555">
    <property type="entry name" value="GART_AS"/>
</dbReference>
<dbReference type="UniPathway" id="UPA00074">
    <property type="reaction ID" value="UER00126"/>
</dbReference>
<feature type="site" description="Raises pKa of active site His" evidence="6">
    <location>
        <position position="150"/>
    </location>
</feature>
<reference evidence="9" key="1">
    <citation type="submission" date="2016-10" db="EMBL/GenBank/DDBJ databases">
        <authorList>
            <person name="Varghese N."/>
            <person name="Submissions S."/>
        </authorList>
    </citation>
    <scope>NUCLEOTIDE SEQUENCE [LARGE SCALE GENOMIC DNA]</scope>
    <source>
        <strain evidence="9">DSM 19181</strain>
    </source>
</reference>
<dbReference type="GO" id="GO:0005829">
    <property type="term" value="C:cytosol"/>
    <property type="evidence" value="ECO:0007669"/>
    <property type="project" value="TreeGrafter"/>
</dbReference>
<dbReference type="STRING" id="426701.SAMN04488098_10048"/>
<keyword evidence="3 6" id="KW-0658">Purine biosynthesis</keyword>
<dbReference type="FunFam" id="3.40.50.170:FF:000007">
    <property type="entry name" value="Phosphoribosylglycinamide formyltransferase"/>
    <property type="match status" value="1"/>
</dbReference>
<evidence type="ECO:0000256" key="2">
    <source>
        <dbReference type="ARBA" id="ARBA00022679"/>
    </source>
</evidence>
<dbReference type="CDD" id="cd08645">
    <property type="entry name" value="FMT_core_GART"/>
    <property type="match status" value="1"/>
</dbReference>
<evidence type="ECO:0000256" key="4">
    <source>
        <dbReference type="ARBA" id="ARBA00038440"/>
    </source>
</evidence>
<protein>
    <recommendedName>
        <fullName evidence="6">Phosphoribosylglycinamide formyltransferase</fullName>
        <ecNumber evidence="6">2.1.2.2</ecNumber>
    </recommendedName>
    <alternativeName>
        <fullName evidence="6">5'-phosphoribosylglycinamide transformylase</fullName>
    </alternativeName>
    <alternativeName>
        <fullName evidence="6">GAR transformylase</fullName>
        <shortName evidence="6">GART</shortName>
    </alternativeName>
</protein>
<dbReference type="InterPro" id="IPR004607">
    <property type="entry name" value="GART"/>
</dbReference>
<dbReference type="NCBIfam" id="TIGR00639">
    <property type="entry name" value="PurN"/>
    <property type="match status" value="1"/>
</dbReference>
<feature type="binding site" evidence="6">
    <location>
        <begin position="95"/>
        <end position="98"/>
    </location>
    <ligand>
        <name>(6R)-10-formyltetrahydrofolate</name>
        <dbReference type="ChEBI" id="CHEBI:195366"/>
    </ligand>
</feature>
<evidence type="ECO:0000259" key="7">
    <source>
        <dbReference type="Pfam" id="PF00551"/>
    </source>
</evidence>
<dbReference type="HAMAP" id="MF_01930">
    <property type="entry name" value="PurN"/>
    <property type="match status" value="1"/>
</dbReference>
<dbReference type="AlphaFoldDB" id="A0A1G8WFS9"/>
<dbReference type="PANTHER" id="PTHR43369:SF2">
    <property type="entry name" value="PHOSPHORIBOSYLGLYCINAMIDE FORMYLTRANSFERASE"/>
    <property type="match status" value="1"/>
</dbReference>
<comment type="pathway">
    <text evidence="1 6">Purine metabolism; IMP biosynthesis via de novo pathway; N(2)-formyl-N(1)-(5-phospho-D-ribosyl)glycinamide from N(1)-(5-phospho-D-ribosyl)glycinamide (10-formyl THF route): step 1/1.</text>
</comment>
<dbReference type="Pfam" id="PF00551">
    <property type="entry name" value="Formyl_trans_N"/>
    <property type="match status" value="1"/>
</dbReference>
<feature type="binding site" evidence="6">
    <location>
        <position position="70"/>
    </location>
    <ligand>
        <name>(6R)-10-formyltetrahydrofolate</name>
        <dbReference type="ChEBI" id="CHEBI:195366"/>
    </ligand>
</feature>
<sequence length="199" mass="21959">MSKAGPIRLAVFASGSGSNFEALVKAIRKQTLEAEVALLVSDKPDAFALTRADTLAVPSVSFYPKQFPSKEVFEREVLDHLKEADIDLIVLAGYMRIIGQTLLEAFDNRIINIHPSLLPLYPGKQGIQDAFDAGDKETGVTVHLVDEGIDTGTILAQEKVVIDPDDTIESLEEKIHAVEHVLYPEVIQTYIKKLQKEYA</sequence>
<evidence type="ECO:0000256" key="1">
    <source>
        <dbReference type="ARBA" id="ARBA00005054"/>
    </source>
</evidence>
<gene>
    <name evidence="6" type="primary">purN</name>
    <name evidence="8" type="ORF">SAMN04488098_10048</name>
</gene>
<keyword evidence="9" id="KW-1185">Reference proteome</keyword>
<dbReference type="InterPro" id="IPR002376">
    <property type="entry name" value="Formyl_transf_N"/>
</dbReference>
<feature type="domain" description="Formyl transferase N-terminal" evidence="7">
    <location>
        <begin position="8"/>
        <end position="187"/>
    </location>
</feature>
<dbReference type="EMBL" id="FNFK01000004">
    <property type="protein sequence ID" value="SDJ77158.1"/>
    <property type="molecule type" value="Genomic_DNA"/>
</dbReference>
<feature type="binding site" evidence="6">
    <location>
        <begin position="17"/>
        <end position="19"/>
    </location>
    <ligand>
        <name>N(1)-(5-phospho-beta-D-ribosyl)glycinamide</name>
        <dbReference type="ChEBI" id="CHEBI:143788"/>
    </ligand>
</feature>
<feature type="active site" description="Proton donor" evidence="6">
    <location>
        <position position="114"/>
    </location>
</feature>
<dbReference type="GO" id="GO:0004644">
    <property type="term" value="F:phosphoribosylglycinamide formyltransferase activity"/>
    <property type="evidence" value="ECO:0007669"/>
    <property type="project" value="UniProtKB-UniRule"/>
</dbReference>
<proteinExistence type="inferred from homology"/>
<dbReference type="SUPFAM" id="SSF53328">
    <property type="entry name" value="Formyltransferase"/>
    <property type="match status" value="1"/>
</dbReference>
<evidence type="ECO:0000313" key="9">
    <source>
        <dbReference type="Proteomes" id="UP000199433"/>
    </source>
</evidence>
<feature type="binding site" evidence="6">
    <location>
        <position position="112"/>
    </location>
    <ligand>
        <name>(6R)-10-formyltetrahydrofolate</name>
        <dbReference type="ChEBI" id="CHEBI:195366"/>
    </ligand>
</feature>
<dbReference type="PROSITE" id="PS00373">
    <property type="entry name" value="GART"/>
    <property type="match status" value="1"/>
</dbReference>
<dbReference type="PANTHER" id="PTHR43369">
    <property type="entry name" value="PHOSPHORIBOSYLGLYCINAMIDE FORMYLTRANSFERASE"/>
    <property type="match status" value="1"/>
</dbReference>
<dbReference type="InterPro" id="IPR036477">
    <property type="entry name" value="Formyl_transf_N_sf"/>
</dbReference>